<evidence type="ECO:0000313" key="18">
    <source>
        <dbReference type="EMBL" id="RUO20494.1"/>
    </source>
</evidence>
<keyword evidence="5" id="KW-0597">Phosphoprotein</keyword>
<dbReference type="PANTHER" id="PTHR45528">
    <property type="entry name" value="SENSOR HISTIDINE KINASE CPXA"/>
    <property type="match status" value="1"/>
</dbReference>
<keyword evidence="11 14" id="KW-1133">Transmembrane helix</keyword>
<dbReference type="Proteomes" id="UP000287865">
    <property type="component" value="Unassembled WGS sequence"/>
</dbReference>
<dbReference type="InterPro" id="IPR003594">
    <property type="entry name" value="HATPase_dom"/>
</dbReference>
<reference evidence="18 20" key="1">
    <citation type="journal article" date="2018" name="Front. Microbiol.">
        <title>Genome-Based Analysis Reveals the Taxonomy and Diversity of the Family Idiomarinaceae.</title>
        <authorList>
            <person name="Liu Y."/>
            <person name="Lai Q."/>
            <person name="Shao Z."/>
        </authorList>
    </citation>
    <scope>NUCLEOTIDE SEQUENCE [LARGE SCALE GENOMIC DNA]</scope>
    <source>
        <strain evidence="18 20">CF12-14</strain>
    </source>
</reference>
<feature type="transmembrane region" description="Helical" evidence="14">
    <location>
        <begin position="160"/>
        <end position="179"/>
    </location>
</feature>
<keyword evidence="13 14" id="KW-0472">Membrane</keyword>
<evidence type="ECO:0000256" key="2">
    <source>
        <dbReference type="ARBA" id="ARBA00004651"/>
    </source>
</evidence>
<dbReference type="SUPFAM" id="SSF55874">
    <property type="entry name" value="ATPase domain of HSP90 chaperone/DNA topoisomerase II/histidine kinase"/>
    <property type="match status" value="1"/>
</dbReference>
<dbReference type="PANTHER" id="PTHR45528:SF1">
    <property type="entry name" value="SENSOR HISTIDINE KINASE CPXA"/>
    <property type="match status" value="1"/>
</dbReference>
<dbReference type="InterPro" id="IPR003661">
    <property type="entry name" value="HisK_dim/P_dom"/>
</dbReference>
<evidence type="ECO:0000313" key="17">
    <source>
        <dbReference type="EMBL" id="RAJ94905.1"/>
    </source>
</evidence>
<evidence type="ECO:0000256" key="14">
    <source>
        <dbReference type="SAM" id="Phobius"/>
    </source>
</evidence>
<dbReference type="CDD" id="cd06225">
    <property type="entry name" value="HAMP"/>
    <property type="match status" value="1"/>
</dbReference>
<dbReference type="GO" id="GO:0005524">
    <property type="term" value="F:ATP binding"/>
    <property type="evidence" value="ECO:0007669"/>
    <property type="project" value="UniProtKB-KW"/>
</dbReference>
<dbReference type="SMART" id="SM00304">
    <property type="entry name" value="HAMP"/>
    <property type="match status" value="1"/>
</dbReference>
<dbReference type="SMART" id="SM00388">
    <property type="entry name" value="HisKA"/>
    <property type="match status" value="1"/>
</dbReference>
<dbReference type="EC" id="2.7.13.3" evidence="3"/>
<feature type="domain" description="Histidine kinase" evidence="15">
    <location>
        <begin position="241"/>
        <end position="453"/>
    </location>
</feature>
<protein>
    <recommendedName>
        <fullName evidence="3">histidine kinase</fullName>
        <ecNumber evidence="3">2.7.13.3</ecNumber>
    </recommendedName>
</protein>
<evidence type="ECO:0000259" key="15">
    <source>
        <dbReference type="PROSITE" id="PS50109"/>
    </source>
</evidence>
<dbReference type="InterPro" id="IPR050398">
    <property type="entry name" value="HssS/ArlS-like"/>
</dbReference>
<dbReference type="InterPro" id="IPR003660">
    <property type="entry name" value="HAMP_dom"/>
</dbReference>
<keyword evidence="4" id="KW-1003">Cell membrane</keyword>
<dbReference type="InterPro" id="IPR004358">
    <property type="entry name" value="Sig_transdc_His_kin-like_C"/>
</dbReference>
<dbReference type="EMBL" id="PIPK01000013">
    <property type="protein sequence ID" value="RUO20494.1"/>
    <property type="molecule type" value="Genomic_DNA"/>
</dbReference>
<dbReference type="Proteomes" id="UP000249203">
    <property type="component" value="Unassembled WGS sequence"/>
</dbReference>
<dbReference type="OrthoDB" id="9804645at2"/>
<evidence type="ECO:0000259" key="16">
    <source>
        <dbReference type="PROSITE" id="PS50885"/>
    </source>
</evidence>
<dbReference type="SUPFAM" id="SSF47384">
    <property type="entry name" value="Homodimeric domain of signal transducing histidine kinase"/>
    <property type="match status" value="1"/>
</dbReference>
<evidence type="ECO:0000256" key="6">
    <source>
        <dbReference type="ARBA" id="ARBA00022679"/>
    </source>
</evidence>
<keyword evidence="20" id="KW-1185">Reference proteome</keyword>
<keyword evidence="10" id="KW-0067">ATP-binding</keyword>
<accession>A0A327WQT0</accession>
<dbReference type="InterPro" id="IPR005467">
    <property type="entry name" value="His_kinase_dom"/>
</dbReference>
<evidence type="ECO:0000256" key="11">
    <source>
        <dbReference type="ARBA" id="ARBA00022989"/>
    </source>
</evidence>
<dbReference type="PROSITE" id="PS50109">
    <property type="entry name" value="HIS_KIN"/>
    <property type="match status" value="1"/>
</dbReference>
<dbReference type="PRINTS" id="PR00344">
    <property type="entry name" value="BCTRLSENSOR"/>
</dbReference>
<evidence type="ECO:0000256" key="10">
    <source>
        <dbReference type="ARBA" id="ARBA00022840"/>
    </source>
</evidence>
<name>A0A327WQT0_9GAMM</name>
<comment type="catalytic activity">
    <reaction evidence="1">
        <text>ATP + protein L-histidine = ADP + protein N-phospho-L-histidine.</text>
        <dbReference type="EC" id="2.7.13.3"/>
    </reaction>
</comment>
<evidence type="ECO:0000256" key="5">
    <source>
        <dbReference type="ARBA" id="ARBA00022553"/>
    </source>
</evidence>
<keyword evidence="7 14" id="KW-0812">Transmembrane</keyword>
<dbReference type="SMART" id="SM00387">
    <property type="entry name" value="HATPase_c"/>
    <property type="match status" value="1"/>
</dbReference>
<evidence type="ECO:0000256" key="7">
    <source>
        <dbReference type="ARBA" id="ARBA00022692"/>
    </source>
</evidence>
<evidence type="ECO:0000256" key="4">
    <source>
        <dbReference type="ARBA" id="ARBA00022475"/>
    </source>
</evidence>
<dbReference type="GO" id="GO:0000155">
    <property type="term" value="F:phosphorelay sensor kinase activity"/>
    <property type="evidence" value="ECO:0007669"/>
    <property type="project" value="InterPro"/>
</dbReference>
<dbReference type="RefSeq" id="WP_111570161.1">
    <property type="nucleotide sequence ID" value="NZ_PIPK01000013.1"/>
</dbReference>
<dbReference type="AlphaFoldDB" id="A0A327WQT0"/>
<comment type="caution">
    <text evidence="17">The sequence shown here is derived from an EMBL/GenBank/DDBJ whole genome shotgun (WGS) entry which is preliminary data.</text>
</comment>
<comment type="subcellular location">
    <subcellularLocation>
        <location evidence="2">Cell membrane</location>
        <topology evidence="2">Multi-pass membrane protein</topology>
    </subcellularLocation>
</comment>
<evidence type="ECO:0000256" key="3">
    <source>
        <dbReference type="ARBA" id="ARBA00012438"/>
    </source>
</evidence>
<dbReference type="Pfam" id="PF00512">
    <property type="entry name" value="HisKA"/>
    <property type="match status" value="1"/>
</dbReference>
<dbReference type="CDD" id="cd00082">
    <property type="entry name" value="HisKA"/>
    <property type="match status" value="1"/>
</dbReference>
<dbReference type="Gene3D" id="1.10.287.130">
    <property type="match status" value="1"/>
</dbReference>
<evidence type="ECO:0000256" key="9">
    <source>
        <dbReference type="ARBA" id="ARBA00022777"/>
    </source>
</evidence>
<evidence type="ECO:0000256" key="13">
    <source>
        <dbReference type="ARBA" id="ARBA00023136"/>
    </source>
</evidence>
<dbReference type="InterPro" id="IPR036890">
    <property type="entry name" value="HATPase_C_sf"/>
</dbReference>
<evidence type="ECO:0000313" key="19">
    <source>
        <dbReference type="Proteomes" id="UP000249203"/>
    </source>
</evidence>
<dbReference type="EMBL" id="QLMD01000013">
    <property type="protein sequence ID" value="RAJ94905.1"/>
    <property type="molecule type" value="Genomic_DNA"/>
</dbReference>
<dbReference type="Gene3D" id="6.10.340.10">
    <property type="match status" value="1"/>
</dbReference>
<proteinExistence type="predicted"/>
<reference evidence="17 19" key="2">
    <citation type="submission" date="2018-06" db="EMBL/GenBank/DDBJ databases">
        <title>Genomic Encyclopedia of Type Strains, Phase III (KMG-III): the genomes of soil and plant-associated and newly described type strains.</title>
        <authorList>
            <person name="Whitman W."/>
        </authorList>
    </citation>
    <scope>NUCLEOTIDE SEQUENCE [LARGE SCALE GENOMIC DNA]</scope>
    <source>
        <strain evidence="17 19">CGMCC 1.15366</strain>
    </source>
</reference>
<feature type="transmembrane region" description="Helical" evidence="14">
    <location>
        <begin position="14"/>
        <end position="39"/>
    </location>
</feature>
<keyword evidence="6" id="KW-0808">Transferase</keyword>
<gene>
    <name evidence="17" type="ORF">B0I24_11359</name>
    <name evidence="18" type="ORF">CWE07_12060</name>
</gene>
<evidence type="ECO:0000313" key="20">
    <source>
        <dbReference type="Proteomes" id="UP000287865"/>
    </source>
</evidence>
<organism evidence="17 19">
    <name type="scientific">Aliidiomarina maris</name>
    <dbReference type="NCBI Taxonomy" id="531312"/>
    <lineage>
        <taxon>Bacteria</taxon>
        <taxon>Pseudomonadati</taxon>
        <taxon>Pseudomonadota</taxon>
        <taxon>Gammaproteobacteria</taxon>
        <taxon>Alteromonadales</taxon>
        <taxon>Idiomarinaceae</taxon>
        <taxon>Aliidiomarina</taxon>
    </lineage>
</organism>
<dbReference type="Pfam" id="PF02518">
    <property type="entry name" value="HATPase_c"/>
    <property type="match status" value="1"/>
</dbReference>
<evidence type="ECO:0000256" key="1">
    <source>
        <dbReference type="ARBA" id="ARBA00000085"/>
    </source>
</evidence>
<dbReference type="PROSITE" id="PS50885">
    <property type="entry name" value="HAMP"/>
    <property type="match status" value="1"/>
</dbReference>
<dbReference type="SUPFAM" id="SSF158472">
    <property type="entry name" value="HAMP domain-like"/>
    <property type="match status" value="1"/>
</dbReference>
<evidence type="ECO:0000256" key="8">
    <source>
        <dbReference type="ARBA" id="ARBA00022741"/>
    </source>
</evidence>
<keyword evidence="9 17" id="KW-0418">Kinase</keyword>
<dbReference type="InterPro" id="IPR036097">
    <property type="entry name" value="HisK_dim/P_sf"/>
</dbReference>
<feature type="domain" description="HAMP" evidence="16">
    <location>
        <begin position="180"/>
        <end position="233"/>
    </location>
</feature>
<dbReference type="Gene3D" id="3.30.565.10">
    <property type="entry name" value="Histidine kinase-like ATPase, C-terminal domain"/>
    <property type="match status" value="1"/>
</dbReference>
<keyword evidence="12" id="KW-0902">Two-component regulatory system</keyword>
<dbReference type="GO" id="GO:0005886">
    <property type="term" value="C:plasma membrane"/>
    <property type="evidence" value="ECO:0007669"/>
    <property type="project" value="UniProtKB-SubCell"/>
</dbReference>
<dbReference type="Pfam" id="PF00672">
    <property type="entry name" value="HAMP"/>
    <property type="match status" value="1"/>
</dbReference>
<evidence type="ECO:0000256" key="12">
    <source>
        <dbReference type="ARBA" id="ARBA00023012"/>
    </source>
</evidence>
<sequence>MLDKLRVGTLGFKILGWFWLTLFISYLVASVAAYTFPVAPEQRSLPRKDRESIAAVANLLVEYLNTSDEYITKSRDDRFMDWAVYGLDGALIASTSELPQAGQEFLSAHDWQLGPIDVLTSHHVITGPQLVTQADGSDVLVLFWRERYPRLIDRIRSLPAWFPLGLALLATLTMSLLFYRSIVKPLQRITDGFASLACGKMDYRIGPHFRHDEFGTLYDNFDRMADQLDSLIKSQHRLSADISHELKTPLSRLQMALALARSAGPEQIDNYIDRAESEVEKLDELIKQLLQLAEIKSRPFDYGLEPLDVQSLLVELEDDARFEADALNLTYSQHIELSQPLMLNRRLCVMALENLVRNAFKYAKSEVSLHVYEQQGMAIFEVCDDGPGVEAQDLERISQPFYRSDQARGRDTGGVGLGLAIASQAACVHHGVLELNNAPGSGLCARLRIPLRATTRATTQKR</sequence>
<keyword evidence="8" id="KW-0547">Nucleotide-binding</keyword>